<dbReference type="InterPro" id="IPR045659">
    <property type="entry name" value="LptD_2"/>
</dbReference>
<gene>
    <name evidence="5" type="ORF">METZ01_LOCUS27302</name>
</gene>
<organism evidence="5">
    <name type="scientific">marine metagenome</name>
    <dbReference type="NCBI Taxonomy" id="408172"/>
    <lineage>
        <taxon>unclassified sequences</taxon>
        <taxon>metagenomes</taxon>
        <taxon>ecological metagenomes</taxon>
    </lineage>
</organism>
<dbReference type="GO" id="GO:0009279">
    <property type="term" value="C:cell outer membrane"/>
    <property type="evidence" value="ECO:0007669"/>
    <property type="project" value="TreeGrafter"/>
</dbReference>
<evidence type="ECO:0000313" key="5">
    <source>
        <dbReference type="EMBL" id="SUZ74448.1"/>
    </source>
</evidence>
<dbReference type="Pfam" id="PF19838">
    <property type="entry name" value="LptD_2"/>
    <property type="match status" value="1"/>
</dbReference>
<feature type="domain" description="Organic solvent tolerance-like N-terminal" evidence="3">
    <location>
        <begin position="65"/>
        <end position="194"/>
    </location>
</feature>
<reference evidence="5" key="1">
    <citation type="submission" date="2018-05" db="EMBL/GenBank/DDBJ databases">
        <authorList>
            <person name="Lanie J.A."/>
            <person name="Ng W.-L."/>
            <person name="Kazmierczak K.M."/>
            <person name="Andrzejewski T.M."/>
            <person name="Davidsen T.M."/>
            <person name="Wayne K.J."/>
            <person name="Tettelin H."/>
            <person name="Glass J.I."/>
            <person name="Rusch D."/>
            <person name="Podicherti R."/>
            <person name="Tsui H.-C.T."/>
            <person name="Winkler M.E."/>
        </authorList>
    </citation>
    <scope>NUCLEOTIDE SEQUENCE</scope>
</reference>
<evidence type="ECO:0000259" key="3">
    <source>
        <dbReference type="Pfam" id="PF13100"/>
    </source>
</evidence>
<dbReference type="EMBL" id="UINC01001211">
    <property type="protein sequence ID" value="SUZ74448.1"/>
    <property type="molecule type" value="Genomic_DNA"/>
</dbReference>
<feature type="region of interest" description="Disordered" evidence="2">
    <location>
        <begin position="1022"/>
        <end position="1054"/>
    </location>
</feature>
<evidence type="ECO:0000256" key="2">
    <source>
        <dbReference type="SAM" id="MobiDB-lite"/>
    </source>
</evidence>
<sequence length="1177" mass="134527">MNSLSKIILLSLFIISNVSANRLKLKKADILESKKVGRESVKYLRGNVEFQKGSVELKCQYGTYKEKKDIAYLFDEVNLTKETLSLTCDSITFYSKQDRVESTGNPKVKDLDYSLNSDTLIYFTEIDSGVALGQVELFQNNQKIKANRIEYIKRPGSSVVSYTAIGNVIIEDSLRTATCGMAIYDHTNEKTYLEIKPKILDEKRALYGEKIIMSYDEKKLKQIYIPQNAQASTTSEGYQYNKKDTTRARLKLQFNDDMTSTSLEGFFDNGALDSLRLSGMATTIYHIFEDSLYKGKNVTSGDTIIMNFTEKELNNILVNGGSQGKYIPDTVSSDIEYPLIYSAEKIDYHLKTEETELIGNAKAHHDNTDLEAGYIKVDWPTKMLNAHPRSIADSIYKTIKPTITEKGRDPMVGKEMIYNLDTKRGKIIYGKTKAEDGYYKGKEIRNESDDIIYIKNSVFTTCDLDTPHFHFESNKMKIIQNDVVIAKPIVLKLAEIPVAGVPLAIFPHQGGRRHSGWIMPAYGESRSRGQYIDGLGYYWAPNEYWDSKFTMSFGDRQGAVLNIKNQYRVRYKFSGSFYIRNQQFLSGSKDIISLKENRNSNFMFRWNHAQVLRNNQTFNANTTYSSNGNYNRKYGLDIAQRMDQKATSNVTYTKRWTKSKNSMSFNLYSNQDLLVDKKTDNTSNYYIAPTQAGSQLNIINRTLPKISFRHGQSNLIPTKNDQKRWYNNITWNYGFYFTNKDRKYYESVFIDSLNNFDWERDADGNPIDTVFIDNGWTHSASINAPTKLFKHININPSINLRSAWVNRTFDKAWNDSTNNFQNIETRGFATRTTGSFSLNANTKLYGVFALPIGPLKVIRHVASPSIGFSWTPDFSKPVFGHELGYIETYNDPTDGNAIKHDRFSGTMAGSTPSNEQKNINFSLNNIFQAKTITNEEEKKIDLFSWRMSSSYNFAAEKYKLANLRSSIRSKLFGKLNLDLSMTHDFYGYDRETGARSNEYSVNKNGVLSPRLTNARLSTGFRLNGNRWQKNNEQKSKDIDSSETNNDLAGPGLQNPIKSINNTIKDGNLWSTNLSVSYSYNAYNPLNKNKTFWVNTSSNIQVSKYWKLAYRARFDMIKKDLVSHNISLNRDLHCWELSLNWTPGGIGQGVYVRLNVKSPTLKDLKIEKKGGVYSKSPF</sequence>
<dbReference type="PANTHER" id="PTHR30189:SF1">
    <property type="entry name" value="LPS-ASSEMBLY PROTEIN LPTD"/>
    <property type="match status" value="1"/>
</dbReference>
<evidence type="ECO:0000256" key="1">
    <source>
        <dbReference type="ARBA" id="ARBA00023237"/>
    </source>
</evidence>
<dbReference type="PANTHER" id="PTHR30189">
    <property type="entry name" value="LPS-ASSEMBLY PROTEIN"/>
    <property type="match status" value="1"/>
</dbReference>
<dbReference type="GO" id="GO:1990351">
    <property type="term" value="C:transporter complex"/>
    <property type="evidence" value="ECO:0007669"/>
    <property type="project" value="TreeGrafter"/>
</dbReference>
<name>A0A381Q698_9ZZZZ</name>
<dbReference type="InterPro" id="IPR005653">
    <property type="entry name" value="OstA-like_N"/>
</dbReference>
<accession>A0A381Q698</accession>
<dbReference type="InterPro" id="IPR050218">
    <property type="entry name" value="LptD"/>
</dbReference>
<keyword evidence="1" id="KW-0472">Membrane</keyword>
<dbReference type="AlphaFoldDB" id="A0A381Q698"/>
<protein>
    <submittedName>
        <fullName evidence="5">Uncharacterized protein</fullName>
    </submittedName>
</protein>
<proteinExistence type="predicted"/>
<feature type="domain" description="LPS-assembly protein LptD central" evidence="4">
    <location>
        <begin position="484"/>
        <end position="986"/>
    </location>
</feature>
<evidence type="ECO:0000259" key="4">
    <source>
        <dbReference type="Pfam" id="PF19838"/>
    </source>
</evidence>
<dbReference type="Pfam" id="PF13100">
    <property type="entry name" value="OstA_2"/>
    <property type="match status" value="1"/>
</dbReference>
<feature type="compositionally biased region" description="Basic and acidic residues" evidence="2">
    <location>
        <begin position="1029"/>
        <end position="1039"/>
    </location>
</feature>
<dbReference type="Gene3D" id="2.60.450.10">
    <property type="entry name" value="Lipopolysaccharide (LPS) transport protein A like domain"/>
    <property type="match status" value="2"/>
</dbReference>
<keyword evidence="1" id="KW-0998">Cell outer membrane</keyword>